<evidence type="ECO:0000313" key="1">
    <source>
        <dbReference type="EMBL" id="NEV62503.1"/>
    </source>
</evidence>
<dbReference type="Proteomes" id="UP000483379">
    <property type="component" value="Unassembled WGS sequence"/>
</dbReference>
<gene>
    <name evidence="1" type="ORF">G3446_11470</name>
</gene>
<dbReference type="AlphaFoldDB" id="A0A6M0K0Q5"/>
<proteinExistence type="predicted"/>
<accession>A0A6M0K0Q5</accession>
<sequence length="118" mass="12190">MTQGAEPCGCALAGRPIGGLAGSGRARSERFLGSGDAGESTALNAFEICLSESPDAPGCLKVRLPQAALTRTSSTPSSPRRVAAIGAASLEFLITAGMRSRVLPETWWQTVNKRLSAS</sequence>
<name>A0A6M0K0Q5_9GAMM</name>
<reference evidence="1 2" key="1">
    <citation type="submission" date="2020-02" db="EMBL/GenBank/DDBJ databases">
        <title>Genome sequences of Thiorhodococcus mannitoliphagus and Thiorhodococcus minor, purple sulfur photosynthetic bacteria in the gammaproteobacterial family, Chromatiaceae.</title>
        <authorList>
            <person name="Aviles F.A."/>
            <person name="Meyer T.E."/>
            <person name="Kyndt J.A."/>
        </authorList>
    </citation>
    <scope>NUCLEOTIDE SEQUENCE [LARGE SCALE GENOMIC DNA]</scope>
    <source>
        <strain evidence="1 2">DSM 11518</strain>
    </source>
</reference>
<dbReference type="EMBL" id="JAAIJQ010000029">
    <property type="protein sequence ID" value="NEV62503.1"/>
    <property type="molecule type" value="Genomic_DNA"/>
</dbReference>
<keyword evidence="2" id="KW-1185">Reference proteome</keyword>
<evidence type="ECO:0000313" key="2">
    <source>
        <dbReference type="Proteomes" id="UP000483379"/>
    </source>
</evidence>
<protein>
    <submittedName>
        <fullName evidence="1">Uncharacterized protein</fullName>
    </submittedName>
</protein>
<comment type="caution">
    <text evidence="1">The sequence shown here is derived from an EMBL/GenBank/DDBJ whole genome shotgun (WGS) entry which is preliminary data.</text>
</comment>
<organism evidence="1 2">
    <name type="scientific">Thiorhodococcus minor</name>
    <dbReference type="NCBI Taxonomy" id="57489"/>
    <lineage>
        <taxon>Bacteria</taxon>
        <taxon>Pseudomonadati</taxon>
        <taxon>Pseudomonadota</taxon>
        <taxon>Gammaproteobacteria</taxon>
        <taxon>Chromatiales</taxon>
        <taxon>Chromatiaceae</taxon>
        <taxon>Thiorhodococcus</taxon>
    </lineage>
</organism>